<evidence type="ECO:0000313" key="5">
    <source>
        <dbReference type="Proteomes" id="UP000661894"/>
    </source>
</evidence>
<dbReference type="InterPro" id="IPR016181">
    <property type="entry name" value="Acyl_CoA_acyltransferase"/>
</dbReference>
<evidence type="ECO:0000256" key="1">
    <source>
        <dbReference type="ARBA" id="ARBA00022679"/>
    </source>
</evidence>
<keyword evidence="2" id="KW-0012">Acyltransferase</keyword>
<evidence type="ECO:0000313" key="4">
    <source>
        <dbReference type="EMBL" id="MBD8063560.1"/>
    </source>
</evidence>
<sequence length="162" mass="18178">MAGPLHIRAARPDDAADLAALHVRAWRETYAEEVPEHVYARMEEDGPERWARRLEDPDASTTWVGTVRETGELGGFSRAEATGTGEVRPLLLSGLYVLARWYGQGLGQALLEHAIGDAPAYLWVAEGNERARRFYERNGFVLTGERRVEERFGGIADLRMVR</sequence>
<dbReference type="Gene3D" id="3.40.630.30">
    <property type="match status" value="1"/>
</dbReference>
<dbReference type="SUPFAM" id="SSF55729">
    <property type="entry name" value="Acyl-CoA N-acyltransferases (Nat)"/>
    <property type="match status" value="1"/>
</dbReference>
<keyword evidence="1" id="KW-0808">Transferase</keyword>
<reference evidence="4 5" key="1">
    <citation type="submission" date="2020-08" db="EMBL/GenBank/DDBJ databases">
        <title>A Genomic Blueprint of the Chicken Gut Microbiome.</title>
        <authorList>
            <person name="Gilroy R."/>
            <person name="Ravi A."/>
            <person name="Getino M."/>
            <person name="Pursley I."/>
            <person name="Horton D.L."/>
            <person name="Alikhan N.-F."/>
            <person name="Baker D."/>
            <person name="Gharbi K."/>
            <person name="Hall N."/>
            <person name="Watson M."/>
            <person name="Adriaenssens E.M."/>
            <person name="Foster-Nyarko E."/>
            <person name="Jarju S."/>
            <person name="Secka A."/>
            <person name="Antonio M."/>
            <person name="Oren A."/>
            <person name="Chaudhuri R."/>
            <person name="La Ragione R.M."/>
            <person name="Hildebrand F."/>
            <person name="Pallen M.J."/>
        </authorList>
    </citation>
    <scope>NUCLEOTIDE SEQUENCE [LARGE SCALE GENOMIC DNA]</scope>
    <source>
        <strain evidence="4 5">Sa1BUA1</strain>
    </source>
</reference>
<dbReference type="Pfam" id="PF00583">
    <property type="entry name" value="Acetyltransf_1"/>
    <property type="match status" value="1"/>
</dbReference>
<evidence type="ECO:0000256" key="2">
    <source>
        <dbReference type="ARBA" id="ARBA00023315"/>
    </source>
</evidence>
<evidence type="ECO:0000259" key="3">
    <source>
        <dbReference type="PROSITE" id="PS51186"/>
    </source>
</evidence>
<accession>A0ABR8Z5G6</accession>
<dbReference type="Proteomes" id="UP000661894">
    <property type="component" value="Unassembled WGS sequence"/>
</dbReference>
<comment type="caution">
    <text evidence="4">The sequence shown here is derived from an EMBL/GenBank/DDBJ whole genome shotgun (WGS) entry which is preliminary data.</text>
</comment>
<protein>
    <submittedName>
        <fullName evidence="4">GNAT family N-acetyltransferase</fullName>
    </submittedName>
</protein>
<dbReference type="RefSeq" id="WP_251840655.1">
    <property type="nucleotide sequence ID" value="NZ_JACSPO010000012.1"/>
</dbReference>
<gene>
    <name evidence="4" type="ORF">H9624_14650</name>
</gene>
<dbReference type="PROSITE" id="PS51186">
    <property type="entry name" value="GNAT"/>
    <property type="match status" value="1"/>
</dbReference>
<keyword evidence="5" id="KW-1185">Reference proteome</keyword>
<dbReference type="EMBL" id="JACSPO010000012">
    <property type="protein sequence ID" value="MBD8063560.1"/>
    <property type="molecule type" value="Genomic_DNA"/>
</dbReference>
<name>A0ABR8Z5G6_9MICO</name>
<feature type="domain" description="N-acetyltransferase" evidence="3">
    <location>
        <begin position="5"/>
        <end position="162"/>
    </location>
</feature>
<dbReference type="InterPro" id="IPR000182">
    <property type="entry name" value="GNAT_dom"/>
</dbReference>
<dbReference type="InterPro" id="IPR050832">
    <property type="entry name" value="Bact_Acetyltransf"/>
</dbReference>
<dbReference type="PANTHER" id="PTHR43877">
    <property type="entry name" value="AMINOALKYLPHOSPHONATE N-ACETYLTRANSFERASE-RELATED-RELATED"/>
    <property type="match status" value="1"/>
</dbReference>
<dbReference type="PANTHER" id="PTHR43877:SF1">
    <property type="entry name" value="ACETYLTRANSFERASE"/>
    <property type="match status" value="1"/>
</dbReference>
<proteinExistence type="predicted"/>
<organism evidence="4 5">
    <name type="scientific">Oceanitalea stevensii</name>
    <dbReference type="NCBI Taxonomy" id="2763072"/>
    <lineage>
        <taxon>Bacteria</taxon>
        <taxon>Bacillati</taxon>
        <taxon>Actinomycetota</taxon>
        <taxon>Actinomycetes</taxon>
        <taxon>Micrococcales</taxon>
        <taxon>Bogoriellaceae</taxon>
        <taxon>Georgenia</taxon>
    </lineage>
</organism>